<comment type="cofactor">
    <cofactor evidence="5">
        <name>Mg(2+)</name>
        <dbReference type="ChEBI" id="CHEBI:18420"/>
    </cofactor>
</comment>
<dbReference type="InterPro" id="IPR022907">
    <property type="entry name" value="VapC_family"/>
</dbReference>
<comment type="caution">
    <text evidence="7">The sequence shown here is derived from an EMBL/GenBank/DDBJ whole genome shotgun (WGS) entry which is preliminary data.</text>
</comment>
<evidence type="ECO:0000256" key="1">
    <source>
        <dbReference type="ARBA" id="ARBA00022649"/>
    </source>
</evidence>
<keyword evidence="3 5" id="KW-0479">Metal-binding</keyword>
<feature type="domain" description="PIN" evidence="6">
    <location>
        <begin position="40"/>
        <end position="162"/>
    </location>
</feature>
<feature type="binding site" evidence="5">
    <location>
        <position position="137"/>
    </location>
    <ligand>
        <name>Mg(2+)</name>
        <dbReference type="ChEBI" id="CHEBI:18420"/>
    </ligand>
</feature>
<comment type="function">
    <text evidence="5">Toxic component of a toxin-antitoxin (TA) system. An RNase.</text>
</comment>
<dbReference type="Pfam" id="PF01850">
    <property type="entry name" value="PIN"/>
    <property type="match status" value="1"/>
</dbReference>
<sequence>MPGPHATRGVAASTRMVARKTPALAVREPSAPWLAHAGSVLVDSGPLIALFNGTDRWHAPVRSWLRANPAASLVTTWCVATEVCALLARRIHNDAALDFLRWAQRGAIALDRAAEGSLTEVLRLSERFADLPFDLADASVAEAAARLKLRHILSIDADFDVYRDRAGRPLVNLLRR</sequence>
<dbReference type="InterPro" id="IPR029060">
    <property type="entry name" value="PIN-like_dom_sf"/>
</dbReference>
<reference evidence="8" key="1">
    <citation type="journal article" date="2019" name="Int. J. Syst. Evol. Microbiol.">
        <title>The Global Catalogue of Microorganisms (GCM) 10K type strain sequencing project: providing services to taxonomists for standard genome sequencing and annotation.</title>
        <authorList>
            <consortium name="The Broad Institute Genomics Platform"/>
            <consortium name="The Broad Institute Genome Sequencing Center for Infectious Disease"/>
            <person name="Wu L."/>
            <person name="Ma J."/>
        </authorList>
    </citation>
    <scope>NUCLEOTIDE SEQUENCE [LARGE SCALE GENOMIC DNA]</scope>
    <source>
        <strain evidence="8">KCTC 23314</strain>
    </source>
</reference>
<keyword evidence="5" id="KW-0460">Magnesium</keyword>
<dbReference type="SUPFAM" id="SSF88723">
    <property type="entry name" value="PIN domain-like"/>
    <property type="match status" value="1"/>
</dbReference>
<keyword evidence="5" id="KW-0800">Toxin</keyword>
<evidence type="ECO:0000256" key="3">
    <source>
        <dbReference type="ARBA" id="ARBA00022723"/>
    </source>
</evidence>
<dbReference type="InterPro" id="IPR002716">
    <property type="entry name" value="PIN_dom"/>
</dbReference>
<dbReference type="EMBL" id="BMYK01000007">
    <property type="protein sequence ID" value="GHC83433.1"/>
    <property type="molecule type" value="Genomic_DNA"/>
</dbReference>
<evidence type="ECO:0000259" key="6">
    <source>
        <dbReference type="Pfam" id="PF01850"/>
    </source>
</evidence>
<dbReference type="HAMAP" id="MF_00265">
    <property type="entry name" value="VapC_Nob1"/>
    <property type="match status" value="1"/>
</dbReference>
<gene>
    <name evidence="5" type="primary">vapC</name>
    <name evidence="7" type="ORF">GCM10007320_27080</name>
</gene>
<dbReference type="Gene3D" id="3.40.50.1010">
    <property type="entry name" value="5'-nuclease"/>
    <property type="match status" value="1"/>
</dbReference>
<organism evidence="7 8">
    <name type="scientific">Pseudorhodoferax aquiterrae</name>
    <dbReference type="NCBI Taxonomy" id="747304"/>
    <lineage>
        <taxon>Bacteria</taxon>
        <taxon>Pseudomonadati</taxon>
        <taxon>Pseudomonadota</taxon>
        <taxon>Betaproteobacteria</taxon>
        <taxon>Burkholderiales</taxon>
        <taxon>Comamonadaceae</taxon>
    </lineage>
</organism>
<keyword evidence="4 5" id="KW-0378">Hydrolase</keyword>
<dbReference type="Proteomes" id="UP000626210">
    <property type="component" value="Unassembled WGS sequence"/>
</dbReference>
<keyword evidence="2 5" id="KW-0540">Nuclease</keyword>
<evidence type="ECO:0000256" key="4">
    <source>
        <dbReference type="ARBA" id="ARBA00022801"/>
    </source>
</evidence>
<feature type="binding site" evidence="5">
    <location>
        <position position="43"/>
    </location>
    <ligand>
        <name>Mg(2+)</name>
        <dbReference type="ChEBI" id="CHEBI:18420"/>
    </ligand>
</feature>
<dbReference type="EC" id="3.1.-.-" evidence="5"/>
<evidence type="ECO:0000256" key="5">
    <source>
        <dbReference type="HAMAP-Rule" id="MF_00265"/>
    </source>
</evidence>
<evidence type="ECO:0000313" key="7">
    <source>
        <dbReference type="EMBL" id="GHC83433.1"/>
    </source>
</evidence>
<protein>
    <recommendedName>
        <fullName evidence="5">Ribonuclease VapC</fullName>
        <shortName evidence="5">RNase VapC</shortName>
        <ecNumber evidence="5">3.1.-.-</ecNumber>
    </recommendedName>
    <alternativeName>
        <fullName evidence="5">Toxin VapC</fullName>
    </alternativeName>
</protein>
<comment type="similarity">
    <text evidence="5">Belongs to the PINc/VapC protein family.</text>
</comment>
<accession>A0ABQ3G2K6</accession>
<name>A0ABQ3G2K6_9BURK</name>
<keyword evidence="8" id="KW-1185">Reference proteome</keyword>
<proteinExistence type="inferred from homology"/>
<evidence type="ECO:0000256" key="2">
    <source>
        <dbReference type="ARBA" id="ARBA00022722"/>
    </source>
</evidence>
<evidence type="ECO:0000313" key="8">
    <source>
        <dbReference type="Proteomes" id="UP000626210"/>
    </source>
</evidence>
<keyword evidence="1 5" id="KW-1277">Toxin-antitoxin system</keyword>